<dbReference type="SUPFAM" id="SSF56235">
    <property type="entry name" value="N-terminal nucleophile aminohydrolases (Ntn hydrolases)"/>
    <property type="match status" value="1"/>
</dbReference>
<dbReference type="InterPro" id="IPR029055">
    <property type="entry name" value="Ntn_hydrolases_N"/>
</dbReference>
<feature type="active site" description="Nucleophile" evidence="2">
    <location>
        <position position="268"/>
    </location>
</feature>
<feature type="binding site" evidence="3">
    <location>
        <begin position="338"/>
        <end position="339"/>
    </location>
    <ligand>
        <name>L-glutamate</name>
        <dbReference type="ChEBI" id="CHEBI:29985"/>
    </ligand>
</feature>
<dbReference type="AlphaFoldDB" id="R7THI5"/>
<dbReference type="PANTHER" id="PTHR11686:SF9">
    <property type="entry name" value="RE13973P"/>
    <property type="match status" value="1"/>
</dbReference>
<reference evidence="6" key="1">
    <citation type="submission" date="2012-12" db="EMBL/GenBank/DDBJ databases">
        <authorList>
            <person name="Hellsten U."/>
            <person name="Grimwood J."/>
            <person name="Chapman J.A."/>
            <person name="Shapiro H."/>
            <person name="Aerts A."/>
            <person name="Otillar R.P."/>
            <person name="Terry A.Y."/>
            <person name="Boore J.L."/>
            <person name="Simakov O."/>
            <person name="Marletaz F."/>
            <person name="Cho S.-J."/>
            <person name="Edsinger-Gonzales E."/>
            <person name="Havlak P."/>
            <person name="Kuo D.-H."/>
            <person name="Larsson T."/>
            <person name="Lv J."/>
            <person name="Arendt D."/>
            <person name="Savage R."/>
            <person name="Osoegawa K."/>
            <person name="de Jong P."/>
            <person name="Lindberg D.R."/>
            <person name="Seaver E.C."/>
            <person name="Weisblat D.A."/>
            <person name="Putnam N.H."/>
            <person name="Grigoriev I.V."/>
            <person name="Rokhsar D.S."/>
        </authorList>
    </citation>
    <scope>NUCLEOTIDE SEQUENCE</scope>
    <source>
        <strain evidence="6">I ESC-2004</strain>
    </source>
</reference>
<evidence type="ECO:0000256" key="1">
    <source>
        <dbReference type="ARBA" id="ARBA00084097"/>
    </source>
</evidence>
<name>R7THI5_CAPTE</name>
<dbReference type="FunFam" id="1.10.246.130:FF:000002">
    <property type="entry name" value="glutathione hydrolase 1 proenzyme"/>
    <property type="match status" value="1"/>
</dbReference>
<reference evidence="5" key="3">
    <citation type="submission" date="2015-06" db="UniProtKB">
        <authorList>
            <consortium name="EnsemblMetazoa"/>
        </authorList>
    </citation>
    <scope>IDENTIFICATION</scope>
</reference>
<dbReference type="OrthoDB" id="1081007at2759"/>
<accession>R7THI5</accession>
<dbReference type="InterPro" id="IPR043137">
    <property type="entry name" value="GGT_ssub_C"/>
</dbReference>
<dbReference type="InterPro" id="IPR000101">
    <property type="entry name" value="GGT_peptidase"/>
</dbReference>
<dbReference type="EMBL" id="AMQN01014275">
    <property type="status" value="NOT_ANNOTATED_CDS"/>
    <property type="molecule type" value="Genomic_DNA"/>
</dbReference>
<evidence type="ECO:0008006" key="7">
    <source>
        <dbReference type="Google" id="ProtNLM"/>
    </source>
</evidence>
<dbReference type="PRINTS" id="PR01210">
    <property type="entry name" value="GGTRANSPTASE"/>
</dbReference>
<dbReference type="Pfam" id="PF01019">
    <property type="entry name" value="G_glu_transpept"/>
    <property type="match status" value="1"/>
</dbReference>
<dbReference type="Gene3D" id="3.60.20.40">
    <property type="match status" value="1"/>
</dbReference>
<evidence type="ECO:0000313" key="4">
    <source>
        <dbReference type="EMBL" id="ELT90575.1"/>
    </source>
</evidence>
<evidence type="ECO:0000313" key="5">
    <source>
        <dbReference type="EnsemblMetazoa" id="CapteP194162"/>
    </source>
</evidence>
<reference evidence="4 6" key="2">
    <citation type="journal article" date="2013" name="Nature">
        <title>Insights into bilaterian evolution from three spiralian genomes.</title>
        <authorList>
            <person name="Simakov O."/>
            <person name="Marletaz F."/>
            <person name="Cho S.J."/>
            <person name="Edsinger-Gonzales E."/>
            <person name="Havlak P."/>
            <person name="Hellsten U."/>
            <person name="Kuo D.H."/>
            <person name="Larsson T."/>
            <person name="Lv J."/>
            <person name="Arendt D."/>
            <person name="Savage R."/>
            <person name="Osoegawa K."/>
            <person name="de Jong P."/>
            <person name="Grimwood J."/>
            <person name="Chapman J.A."/>
            <person name="Shapiro H."/>
            <person name="Aerts A."/>
            <person name="Otillar R.P."/>
            <person name="Terry A.Y."/>
            <person name="Boore J.L."/>
            <person name="Grigoriev I.V."/>
            <person name="Lindberg D.R."/>
            <person name="Seaver E.C."/>
            <person name="Weisblat D.A."/>
            <person name="Putnam N.H."/>
            <person name="Rokhsar D.S."/>
        </authorList>
    </citation>
    <scope>NUCLEOTIDE SEQUENCE</scope>
    <source>
        <strain evidence="4 6">I ESC-2004</strain>
    </source>
</reference>
<dbReference type="PANTHER" id="PTHR11686">
    <property type="entry name" value="GAMMA GLUTAMYL TRANSPEPTIDASE"/>
    <property type="match status" value="1"/>
</dbReference>
<evidence type="ECO:0000256" key="3">
    <source>
        <dbReference type="PIRSR" id="PIRSR600101-2"/>
    </source>
</evidence>
<feature type="binding site" evidence="3">
    <location>
        <begin position="286"/>
        <end position="288"/>
    </location>
    <ligand>
        <name>L-glutamate</name>
        <dbReference type="ChEBI" id="CHEBI:29985"/>
    </ligand>
</feature>
<keyword evidence="1" id="KW-0800">Toxin</keyword>
<sequence>MTEKRNGGTVMIFLLREDRSMFYLRYHRKLVSKCGLAIAVPGEIAGLYEAWKMFGRVEWAQLIQPTITLCEEGFEVVKSLAKDGELIEEGDIITNEKLGQTMRRIAQDPMSFYTGSLAQDIVDDIAEYDGIITLEDLAQYAPKIKAPLNISLDNGDFTAFAPVPPASGVVSNFMLKVLDGYNFGPEDVADDENKILTYHRIAEAFKFAYAKRTHLGDEDYWDVEDLVRNLTSSDYINDIRRQINDSFTQDIDYYGPTFDLDGNDTMGTAHMNVYTSEGSAVSLTSTINLYFGSKVRGSRTGIMFNDEMDDFSTPGTSNSFGVPASPANYIEPGKMPMSSMSPTMIFNRNGDVAFMTGAAGGTRITTAVAFVTMNSLWFDMHLLEATDTPRLHHQLVPNELRLEPDMDEAVENGLRAKEHDVTAISYVGVVGTIINYCSSRDFLPKEGCLGAVSDGRKGGAPSGF</sequence>
<protein>
    <recommendedName>
        <fullName evidence="7">Gamma-glutamyltransferase</fullName>
    </recommendedName>
</protein>
<dbReference type="OMA" id="DMREYTA"/>
<proteinExistence type="predicted"/>
<dbReference type="Proteomes" id="UP000014760">
    <property type="component" value="Unassembled WGS sequence"/>
</dbReference>
<dbReference type="FunFam" id="3.60.20.40:FF:000001">
    <property type="entry name" value="Gamma-glutamyltranspeptidase 1"/>
    <property type="match status" value="1"/>
</dbReference>
<dbReference type="EnsemblMetazoa" id="CapteT194162">
    <property type="protein sequence ID" value="CapteP194162"/>
    <property type="gene ID" value="CapteG194162"/>
</dbReference>
<dbReference type="GO" id="GO:0036374">
    <property type="term" value="F:glutathione hydrolase activity"/>
    <property type="evidence" value="ECO:0007669"/>
    <property type="project" value="InterPro"/>
</dbReference>
<dbReference type="STRING" id="283909.R7THI5"/>
<evidence type="ECO:0000256" key="2">
    <source>
        <dbReference type="PIRSR" id="PIRSR600101-1"/>
    </source>
</evidence>
<organism evidence="4">
    <name type="scientific">Capitella teleta</name>
    <name type="common">Polychaete worm</name>
    <dbReference type="NCBI Taxonomy" id="283909"/>
    <lineage>
        <taxon>Eukaryota</taxon>
        <taxon>Metazoa</taxon>
        <taxon>Spiralia</taxon>
        <taxon>Lophotrochozoa</taxon>
        <taxon>Annelida</taxon>
        <taxon>Polychaeta</taxon>
        <taxon>Sedentaria</taxon>
        <taxon>Scolecida</taxon>
        <taxon>Capitellidae</taxon>
        <taxon>Capitella</taxon>
    </lineage>
</organism>
<dbReference type="HOGENOM" id="CLU_014813_4_3_1"/>
<gene>
    <name evidence="4" type="ORF">CAPTEDRAFT_194162</name>
</gene>
<dbReference type="GO" id="GO:0005886">
    <property type="term" value="C:plasma membrane"/>
    <property type="evidence" value="ECO:0007669"/>
    <property type="project" value="TreeGrafter"/>
</dbReference>
<dbReference type="EMBL" id="KB310844">
    <property type="protein sequence ID" value="ELT90575.1"/>
    <property type="molecule type" value="Genomic_DNA"/>
</dbReference>
<dbReference type="InterPro" id="IPR043138">
    <property type="entry name" value="GGT_lsub"/>
</dbReference>
<keyword evidence="1" id="KW-1199">Hemostasis impairing toxin</keyword>
<feature type="binding site" evidence="3">
    <location>
        <position position="310"/>
    </location>
    <ligand>
        <name>L-glutamate</name>
        <dbReference type="ChEBI" id="CHEBI:29985"/>
    </ligand>
</feature>
<dbReference type="GO" id="GO:0006751">
    <property type="term" value="P:glutathione catabolic process"/>
    <property type="evidence" value="ECO:0007669"/>
    <property type="project" value="InterPro"/>
</dbReference>
<keyword evidence="1" id="KW-1202">Platelet aggregation activating toxin</keyword>
<dbReference type="Gene3D" id="1.10.246.130">
    <property type="match status" value="1"/>
</dbReference>
<evidence type="ECO:0000313" key="6">
    <source>
        <dbReference type="Proteomes" id="UP000014760"/>
    </source>
</evidence>
<feature type="binding site" evidence="3">
    <location>
        <position position="361"/>
    </location>
    <ligand>
        <name>L-glutamate</name>
        <dbReference type="ChEBI" id="CHEBI:29985"/>
    </ligand>
</feature>
<keyword evidence="6" id="KW-1185">Reference proteome</keyword>
<dbReference type="FunCoup" id="R7THI5">
    <property type="interactions" value="108"/>
</dbReference>